<dbReference type="InterPro" id="IPR016162">
    <property type="entry name" value="Ald_DH_N"/>
</dbReference>
<dbReference type="PANTHER" id="PTHR11699">
    <property type="entry name" value="ALDEHYDE DEHYDROGENASE-RELATED"/>
    <property type="match status" value="1"/>
</dbReference>
<comment type="caution">
    <text evidence="8">The sequence shown here is derived from an EMBL/GenBank/DDBJ whole genome shotgun (WGS) entry which is preliminary data.</text>
</comment>
<evidence type="ECO:0000256" key="1">
    <source>
        <dbReference type="ARBA" id="ARBA00009986"/>
    </source>
</evidence>
<feature type="active site" evidence="4">
    <location>
        <position position="282"/>
    </location>
</feature>
<accession>A0A0B2BUY7</accession>
<dbReference type="Pfam" id="PF00171">
    <property type="entry name" value="Aldedh"/>
    <property type="match status" value="1"/>
</dbReference>
<evidence type="ECO:0000256" key="4">
    <source>
        <dbReference type="PIRSR" id="PIRSR036492-1"/>
    </source>
</evidence>
<dbReference type="SUPFAM" id="SSF53720">
    <property type="entry name" value="ALDH-like"/>
    <property type="match status" value="1"/>
</dbReference>
<dbReference type="CDD" id="cd07099">
    <property type="entry name" value="ALDH_DDALDH"/>
    <property type="match status" value="1"/>
</dbReference>
<dbReference type="OrthoDB" id="6882680at2"/>
<dbReference type="GO" id="GO:0016620">
    <property type="term" value="F:oxidoreductase activity, acting on the aldehyde or oxo group of donors, NAD or NADP as acceptor"/>
    <property type="evidence" value="ECO:0007669"/>
    <property type="project" value="InterPro"/>
</dbReference>
<dbReference type="InterPro" id="IPR029510">
    <property type="entry name" value="Ald_DH_CS_GLU"/>
</dbReference>
<proteinExistence type="inferred from homology"/>
<protein>
    <recommendedName>
        <fullName evidence="3">Aldehyde dehydrogenase</fullName>
    </recommendedName>
</protein>
<reference evidence="8 9" key="1">
    <citation type="submission" date="2017-11" db="EMBL/GenBank/DDBJ databases">
        <title>Genomic Encyclopedia of Archaeal and Bacterial Type Strains, Phase II (KMG-II): From Individual Species to Whole Genera.</title>
        <authorList>
            <person name="Goeker M."/>
        </authorList>
    </citation>
    <scope>NUCLEOTIDE SEQUENCE [LARGE SCALE GENOMIC DNA]</scope>
    <source>
        <strain evidence="8 9">DSM 27763</strain>
    </source>
</reference>
<dbReference type="RefSeq" id="WP_039339799.1">
    <property type="nucleotide sequence ID" value="NZ_PGEZ01000001.1"/>
</dbReference>
<dbReference type="PIRSF" id="PIRSF036492">
    <property type="entry name" value="ALDH"/>
    <property type="match status" value="1"/>
</dbReference>
<evidence type="ECO:0000259" key="7">
    <source>
        <dbReference type="Pfam" id="PF00171"/>
    </source>
</evidence>
<dbReference type="Gene3D" id="3.40.309.10">
    <property type="entry name" value="Aldehyde Dehydrogenase, Chain A, domain 2"/>
    <property type="match status" value="1"/>
</dbReference>
<dbReference type="InterPro" id="IPR015590">
    <property type="entry name" value="Aldehyde_DH_dom"/>
</dbReference>
<keyword evidence="2 3" id="KW-0560">Oxidoreductase</keyword>
<dbReference type="InterPro" id="IPR012394">
    <property type="entry name" value="Aldehyde_DH_NAD(P)"/>
</dbReference>
<evidence type="ECO:0000256" key="6">
    <source>
        <dbReference type="RuleBase" id="RU003345"/>
    </source>
</evidence>
<dbReference type="AlphaFoldDB" id="A0A0B2BUY7"/>
<evidence type="ECO:0000256" key="3">
    <source>
        <dbReference type="PIRNR" id="PIRNR036492"/>
    </source>
</evidence>
<dbReference type="PROSITE" id="PS00687">
    <property type="entry name" value="ALDEHYDE_DEHYDR_GLU"/>
    <property type="match status" value="1"/>
</dbReference>
<dbReference type="Proteomes" id="UP000230842">
    <property type="component" value="Unassembled WGS sequence"/>
</dbReference>
<dbReference type="EMBL" id="PGEZ01000001">
    <property type="protein sequence ID" value="PJJ58207.1"/>
    <property type="molecule type" value="Genomic_DNA"/>
</dbReference>
<dbReference type="GO" id="GO:0006081">
    <property type="term" value="P:aldehyde metabolic process"/>
    <property type="evidence" value="ECO:0007669"/>
    <property type="project" value="InterPro"/>
</dbReference>
<evidence type="ECO:0000256" key="5">
    <source>
        <dbReference type="PROSITE-ProRule" id="PRU10007"/>
    </source>
</evidence>
<comment type="similarity">
    <text evidence="1 3 6">Belongs to the aldehyde dehydrogenase family.</text>
</comment>
<evidence type="ECO:0000256" key="2">
    <source>
        <dbReference type="ARBA" id="ARBA00023002"/>
    </source>
</evidence>
<name>A0A0B2BUY7_9ACTN</name>
<organism evidence="8 9">
    <name type="scientific">Mumia flava</name>
    <dbReference type="NCBI Taxonomy" id="1348852"/>
    <lineage>
        <taxon>Bacteria</taxon>
        <taxon>Bacillati</taxon>
        <taxon>Actinomycetota</taxon>
        <taxon>Actinomycetes</taxon>
        <taxon>Propionibacteriales</taxon>
        <taxon>Nocardioidaceae</taxon>
        <taxon>Mumia</taxon>
    </lineage>
</organism>
<dbReference type="Gene3D" id="3.40.605.10">
    <property type="entry name" value="Aldehyde Dehydrogenase, Chain A, domain 1"/>
    <property type="match status" value="1"/>
</dbReference>
<gene>
    <name evidence="8" type="ORF">CLV56_2453</name>
</gene>
<evidence type="ECO:0000313" key="9">
    <source>
        <dbReference type="Proteomes" id="UP000230842"/>
    </source>
</evidence>
<sequence>MTATSLRETSAADSGRETFASLNPATGDVVGTYPVTSAEEVDAALDRATAAATWWAGLGFDGRKDVMKRWKGVITRRMNQLAEVVHAETGKPHGDALLEIGLAIDHIAWASGHAKKVLGKQKVSSGMLMVNQSASVSYQPLGVVGVIGPWNYPVFTPMGSIAYALAAGNAVVFKPSEYTPGVGKWLVDSFAEVAGDHPVLQLITGFGPTGGALAGSPKVDKVAFTGSTATGKKVMAAAAENLTPVVIEAGGKDAMIVDADADLPAAVDAALWGAMGNAGQTCTGMERVYVHEKVYDEFVSQIVEAAREIRPGNDADAHYGPATMPSQLAVISDHVDDAIARGGRAVVGSADCVGERYVQPTILVDVPEDSRAITDETFGPTLVVNKVASMDEAVARTNATRYGLGASVFAKKSGSVIAQQIRSGMVSVNAVIAFAGIPALPFGGVGDSGFGRIHGPDGLKEFTYAHAVTNQRFKSALPLTSFKRTEKHEKTFTQMLTMLHGGKALDD</sequence>
<keyword evidence="9" id="KW-1185">Reference proteome</keyword>
<feature type="active site" evidence="4 5">
    <location>
        <position position="248"/>
    </location>
</feature>
<feature type="domain" description="Aldehyde dehydrogenase" evidence="7">
    <location>
        <begin position="15"/>
        <end position="467"/>
    </location>
</feature>
<dbReference type="InterPro" id="IPR016163">
    <property type="entry name" value="Ald_DH_C"/>
</dbReference>
<evidence type="ECO:0000313" key="8">
    <source>
        <dbReference type="EMBL" id="PJJ58207.1"/>
    </source>
</evidence>
<dbReference type="InterPro" id="IPR016161">
    <property type="entry name" value="Ald_DH/histidinol_DH"/>
</dbReference>